<keyword evidence="2" id="KW-1185">Reference proteome</keyword>
<dbReference type="OrthoDB" id="365605at2759"/>
<sequence length="341" mass="38334">MRSSLCECIDWFNDNFQQNLNATDREIQRNPKQELSRGHFQSLPDGLVTPSINDAARTYITKVFTLSIMTRRGSFIQICAYLAFVVTVTIGQDECDKTKCPGPLAYYEALGCKPVYEKENDCCATKYNCNHLKERSKTKCYVNGKEYEIGESLKEEDANPCDIACTCTSGYDGIAAFNCAVVDCWFGLVHPGCYRKRSPLSCCPLEQICRENVEPFCAKHKRPYCSPDFRDASNIFNKCAPVYYSSQPPQTSCSVFSRCQNANDTIIHNEDNGKSANKTSNDDHVCDFGNMTMHLGDELNQATDYSSVCVKCVCEVPPVPTCQRLPDNECDVTKHPPFHSF</sequence>
<dbReference type="InParanoid" id="E2ATG2"/>
<organism evidence="2">
    <name type="scientific">Camponotus floridanus</name>
    <name type="common">Florida carpenter ant</name>
    <dbReference type="NCBI Taxonomy" id="104421"/>
    <lineage>
        <taxon>Eukaryota</taxon>
        <taxon>Metazoa</taxon>
        <taxon>Ecdysozoa</taxon>
        <taxon>Arthropoda</taxon>
        <taxon>Hexapoda</taxon>
        <taxon>Insecta</taxon>
        <taxon>Pterygota</taxon>
        <taxon>Neoptera</taxon>
        <taxon>Endopterygota</taxon>
        <taxon>Hymenoptera</taxon>
        <taxon>Apocrita</taxon>
        <taxon>Aculeata</taxon>
        <taxon>Formicoidea</taxon>
        <taxon>Formicidae</taxon>
        <taxon>Formicinae</taxon>
        <taxon>Camponotus</taxon>
    </lineage>
</organism>
<name>E2ATG2_CAMFO</name>
<dbReference type="AlphaFoldDB" id="E2ATG2"/>
<protein>
    <recommendedName>
        <fullName evidence="3">VWFC domain-containing protein</fullName>
    </recommendedName>
</protein>
<dbReference type="EMBL" id="GL442566">
    <property type="protein sequence ID" value="EFN63275.1"/>
    <property type="molecule type" value="Genomic_DNA"/>
</dbReference>
<accession>E2ATG2</accession>
<gene>
    <name evidence="1" type="ORF">EAG_09692</name>
</gene>
<evidence type="ECO:0000313" key="2">
    <source>
        <dbReference type="Proteomes" id="UP000000311"/>
    </source>
</evidence>
<dbReference type="Proteomes" id="UP000000311">
    <property type="component" value="Unassembled WGS sequence"/>
</dbReference>
<evidence type="ECO:0000313" key="1">
    <source>
        <dbReference type="EMBL" id="EFN63275.1"/>
    </source>
</evidence>
<proteinExistence type="predicted"/>
<evidence type="ECO:0008006" key="3">
    <source>
        <dbReference type="Google" id="ProtNLM"/>
    </source>
</evidence>
<reference evidence="1 2" key="1">
    <citation type="journal article" date="2010" name="Science">
        <title>Genomic comparison of the ants Camponotus floridanus and Harpegnathos saltator.</title>
        <authorList>
            <person name="Bonasio R."/>
            <person name="Zhang G."/>
            <person name="Ye C."/>
            <person name="Mutti N.S."/>
            <person name="Fang X."/>
            <person name="Qin N."/>
            <person name="Donahue G."/>
            <person name="Yang P."/>
            <person name="Li Q."/>
            <person name="Li C."/>
            <person name="Zhang P."/>
            <person name="Huang Z."/>
            <person name="Berger S.L."/>
            <person name="Reinberg D."/>
            <person name="Wang J."/>
            <person name="Liebig J."/>
        </authorList>
    </citation>
    <scope>NUCLEOTIDE SEQUENCE [LARGE SCALE GENOMIC DNA]</scope>
    <source>
        <strain evidence="2">C129</strain>
    </source>
</reference>